<evidence type="ECO:0000256" key="2">
    <source>
        <dbReference type="ARBA" id="ARBA00022723"/>
    </source>
</evidence>
<proteinExistence type="predicted"/>
<dbReference type="SUPFAM" id="SSF54862">
    <property type="entry name" value="4Fe-4S ferredoxins"/>
    <property type="match status" value="1"/>
</dbReference>
<evidence type="ECO:0000259" key="5">
    <source>
        <dbReference type="PROSITE" id="PS51379"/>
    </source>
</evidence>
<sequence>EQMGPIVNAATKIALAHCPCRMSAQVLGRTDCPHSLEVCFKYNELAEFLIAKGLGREVSKDETLHILGNCEKEGLVHMVDNAQGEVKHTCNCCGHYCWNVGIIRRKKIPRDALMAVYFTRETNIEECIGCGACQDICPVDASVVVEGHAEVDLDWCIGCGVCAVTCPTEAISLKRRTEEQSPESFTELHQRIKQERGLA</sequence>
<dbReference type="PANTHER" id="PTHR24960">
    <property type="entry name" value="PHOTOSYSTEM I IRON-SULFUR CENTER-RELATED"/>
    <property type="match status" value="1"/>
</dbReference>
<organism evidence="6">
    <name type="scientific">marine sediment metagenome</name>
    <dbReference type="NCBI Taxonomy" id="412755"/>
    <lineage>
        <taxon>unclassified sequences</taxon>
        <taxon>metagenomes</taxon>
        <taxon>ecological metagenomes</taxon>
    </lineage>
</organism>
<dbReference type="GO" id="GO:0046872">
    <property type="term" value="F:metal ion binding"/>
    <property type="evidence" value="ECO:0007669"/>
    <property type="project" value="UniProtKB-KW"/>
</dbReference>
<reference evidence="6" key="1">
    <citation type="journal article" date="2015" name="Nature">
        <title>Complex archaea that bridge the gap between prokaryotes and eukaryotes.</title>
        <authorList>
            <person name="Spang A."/>
            <person name="Saw J.H."/>
            <person name="Jorgensen S.L."/>
            <person name="Zaremba-Niedzwiedzka K."/>
            <person name="Martijn J."/>
            <person name="Lind A.E."/>
            <person name="van Eijk R."/>
            <person name="Schleper C."/>
            <person name="Guy L."/>
            <person name="Ettema T.J."/>
        </authorList>
    </citation>
    <scope>NUCLEOTIDE SEQUENCE</scope>
</reference>
<dbReference type="Pfam" id="PF00037">
    <property type="entry name" value="Fer4"/>
    <property type="match status" value="2"/>
</dbReference>
<keyword evidence="2" id="KW-0479">Metal-binding</keyword>
<feature type="non-terminal residue" evidence="6">
    <location>
        <position position="1"/>
    </location>
</feature>
<feature type="domain" description="4Fe-4S ferredoxin-type" evidence="5">
    <location>
        <begin position="118"/>
        <end position="146"/>
    </location>
</feature>
<dbReference type="EMBL" id="LAZR01064383">
    <property type="protein sequence ID" value="KKK57635.1"/>
    <property type="molecule type" value="Genomic_DNA"/>
</dbReference>
<dbReference type="InterPro" id="IPR017900">
    <property type="entry name" value="4Fe4S_Fe_S_CS"/>
</dbReference>
<keyword evidence="3" id="KW-0408">Iron</keyword>
<evidence type="ECO:0000313" key="6">
    <source>
        <dbReference type="EMBL" id="KKK57635.1"/>
    </source>
</evidence>
<dbReference type="PANTHER" id="PTHR24960:SF79">
    <property type="entry name" value="PHOTOSYSTEM I IRON-SULFUR CENTER"/>
    <property type="match status" value="1"/>
</dbReference>
<dbReference type="Gene3D" id="3.30.70.20">
    <property type="match status" value="1"/>
</dbReference>
<comment type="caution">
    <text evidence="6">The sequence shown here is derived from an EMBL/GenBank/DDBJ whole genome shotgun (WGS) entry which is preliminary data.</text>
</comment>
<keyword evidence="4" id="KW-0411">Iron-sulfur</keyword>
<gene>
    <name evidence="6" type="ORF">LCGC14_3052480</name>
</gene>
<dbReference type="PROSITE" id="PS51379">
    <property type="entry name" value="4FE4S_FER_2"/>
    <property type="match status" value="2"/>
</dbReference>
<dbReference type="AlphaFoldDB" id="A0A0F8X9G9"/>
<evidence type="ECO:0000256" key="4">
    <source>
        <dbReference type="ARBA" id="ARBA00023014"/>
    </source>
</evidence>
<protein>
    <recommendedName>
        <fullName evidence="5">4Fe-4S ferredoxin-type domain-containing protein</fullName>
    </recommendedName>
</protein>
<keyword evidence="1" id="KW-0004">4Fe-4S</keyword>
<dbReference type="PROSITE" id="PS00198">
    <property type="entry name" value="4FE4S_FER_1"/>
    <property type="match status" value="1"/>
</dbReference>
<dbReference type="GO" id="GO:0051539">
    <property type="term" value="F:4 iron, 4 sulfur cluster binding"/>
    <property type="evidence" value="ECO:0007669"/>
    <property type="project" value="UniProtKB-KW"/>
</dbReference>
<dbReference type="InterPro" id="IPR050157">
    <property type="entry name" value="PSI_iron-sulfur_center"/>
</dbReference>
<evidence type="ECO:0000256" key="3">
    <source>
        <dbReference type="ARBA" id="ARBA00023004"/>
    </source>
</evidence>
<feature type="domain" description="4Fe-4S ferredoxin-type" evidence="5">
    <location>
        <begin position="147"/>
        <end position="176"/>
    </location>
</feature>
<name>A0A0F8X9G9_9ZZZZ</name>
<evidence type="ECO:0000256" key="1">
    <source>
        <dbReference type="ARBA" id="ARBA00022485"/>
    </source>
</evidence>
<dbReference type="InterPro" id="IPR017896">
    <property type="entry name" value="4Fe4S_Fe-S-bd"/>
</dbReference>
<accession>A0A0F8X9G9</accession>